<keyword evidence="4 9" id="KW-0812">Transmembrane</keyword>
<evidence type="ECO:0000256" key="5">
    <source>
        <dbReference type="ARBA" id="ARBA00022741"/>
    </source>
</evidence>
<evidence type="ECO:0000259" key="10">
    <source>
        <dbReference type="PROSITE" id="PS50893"/>
    </source>
</evidence>
<feature type="transmembrane region" description="Helical" evidence="9">
    <location>
        <begin position="442"/>
        <end position="463"/>
    </location>
</feature>
<evidence type="ECO:0000256" key="8">
    <source>
        <dbReference type="ARBA" id="ARBA00023136"/>
    </source>
</evidence>
<dbReference type="InterPro" id="IPR027417">
    <property type="entry name" value="P-loop_NTPase"/>
</dbReference>
<dbReference type="PANTHER" id="PTHR19229:SF250">
    <property type="entry name" value="ABC TRANSPORTER DOMAIN-CONTAINING PROTEIN-RELATED"/>
    <property type="match status" value="1"/>
</dbReference>
<sequence length="1739" mass="194872">MAKAQQFVLLLWKNYTLQRRKKLLTLLEIGLPTFFAIILIFIRRRVVASDVTNSTQWDAYSLSSLPPNLHPNLDQPWRLFYSPDVEVTRSIMGAVRDQLNKERLTISHVVGFANESAMVDKILADVQTPNVKSDILGGIVFTNLPPGCSTLPSNICYKIRLSSSPRTSDRPSLHLDPFKQDTSWKTAFMFPPFQKLGPRENGSQHGGDPGYWREGFLSLQHNIDIAIIKQLNLTADDDRIKKPSLDDIKLKLKRFPYPPYRNDYFVLVIQQQLPLILMLSFVYSALSIVKDVVHEKERKLKELMKMMGLSNWLHWCAWFLQYFILLFFSVLIITVFFCLPVSPYGSVVGNTSPTIVLVFLLAYVVATINFCFAVSVFFNKANSAAAAGGIFFFISYIPYIFIQPRYDRMTWWERSCPASSQTSAWHMGVRSLACSRAQEVDIVNVILMLFLDAILYALIAWYVEAVWPGEYGIPRPWYFPFMRTYWCGVNLKGLTDDVGEDTPLLRDQLLLRDQSLHGDQPLLTDHSLQQDSEFFEKEPQGMRAGIRIKNLKKVFGSGASRNVAVDGISLNLYEGFFPPTSGTAWVNGLDVRKDIDAVRSSLGLCPQQNVLFDSLTVQEHLVFFAKLKGYPSALVSQEVDRMLDDVGLTSKRHEKSETLSGGMKRKLSVAIALVGGSQIVILDEPTSGMDPNARRQTWDILQHHRVGRTMVLTTHFMDEADLLGDRIAIMVDGQLQCCGSPLFLKKKYGAGYHMVIVKAADCDTAAICDLVQSSVPDAQLESNISAELSFILPHESKQAFEHLFTQLELGKDELKIASFGVSVTTMEEVFLRVGECAEDIKTDPVRESRSLSMLTNPTSQQTLFREPAPKNTGVFLFYQQFYAMFLKRVLHTSRNWLITVSQLAVPLFFTITALIILKTQPIDGNSSPLALKLSRFGYTIIPYGSGVNPTAATRELSAVYSELFEGTSQILEYITNDSVHHQMEEFLEAKGLESLPTYNLHYIVAAEFEGGSDGKSIDVTAYFNNQAYHSPGVTLGIISSAILRYVGGGNHTITTTNHPLPQTANDMIDNKLLEEEEGFTISFNIMFGMSFVASSFVLFLIRERATRAKHCQFVSGVHSATFWGATFCWDIVNYLVPCLCLLVTFAAFDIKAYVGDGRLWDIFLLFALYGWAMLPFMYILSFIFTVPSSGLVWLTMFNILAGIATVLAVNILSIPQLGTMDLSRVLEWVFLVLPNFCLGQGLSDFYTNYQVLQVCDTPEVKFICGLHLKQPFPCCKDNCGTMCLDYEKNYLSLQPGGIGRSLVFLAAQGYLYFLILFLIESRLLQVVYYKLFSSASSTKIDQPHSDNETFIQEDSDVTRERHRIASTSTEQQESLVLQELTKYYGSMLAVDRLSVGIPQGECFGLLGINGAGKTTTFKMLTGDLSMSGGKAYLKGHDISSQMRQVRSLLGYCPQFDALIDQLTGREMLTMYARLRGVYEKSILSVIRTLLGALLLEEHADKLIATYSGGNKRKLSTALALIGDPPIIFLDEPTTGMDPVARRRTWDVLSRVRASGQTLVLTSHSMEECEALCTRLAIMVNGQFKCLGSTQHLKNKFGEGFTLIVKVGHTGDGDVPNTKPVMTFIERTFPGSVLKDVHQGLLHYHVTNANVPWASLFGSMERAKVTYNIEDYSISQTTLEQVFINFARAQMAPLEERAGRSRRCWSACGACCATLWCGCCTDKHKDRRSTTEDDAPLIVA</sequence>
<dbReference type="InterPro" id="IPR026082">
    <property type="entry name" value="ABCA"/>
</dbReference>
<organism evidence="11 12">
    <name type="scientific">Ridgeia piscesae</name>
    <name type="common">Tubeworm</name>
    <dbReference type="NCBI Taxonomy" id="27915"/>
    <lineage>
        <taxon>Eukaryota</taxon>
        <taxon>Metazoa</taxon>
        <taxon>Spiralia</taxon>
        <taxon>Lophotrochozoa</taxon>
        <taxon>Annelida</taxon>
        <taxon>Polychaeta</taxon>
        <taxon>Sedentaria</taxon>
        <taxon>Canalipalpata</taxon>
        <taxon>Sabellida</taxon>
        <taxon>Siboglinidae</taxon>
        <taxon>Ridgeia</taxon>
    </lineage>
</organism>
<evidence type="ECO:0000256" key="9">
    <source>
        <dbReference type="SAM" id="Phobius"/>
    </source>
</evidence>
<feature type="transmembrane region" description="Helical" evidence="9">
    <location>
        <begin position="384"/>
        <end position="402"/>
    </location>
</feature>
<keyword evidence="5" id="KW-0547">Nucleotide-binding</keyword>
<dbReference type="GO" id="GO:0140359">
    <property type="term" value="F:ABC-type transporter activity"/>
    <property type="evidence" value="ECO:0007669"/>
    <property type="project" value="InterPro"/>
</dbReference>
<dbReference type="SUPFAM" id="SSF52540">
    <property type="entry name" value="P-loop containing nucleoside triphosphate hydrolases"/>
    <property type="match status" value="2"/>
</dbReference>
<dbReference type="GO" id="GO:0016020">
    <property type="term" value="C:membrane"/>
    <property type="evidence" value="ECO:0007669"/>
    <property type="project" value="UniProtKB-SubCell"/>
</dbReference>
<comment type="similarity">
    <text evidence="2">Belongs to the ABC transporter superfamily. ABCA family.</text>
</comment>
<feature type="transmembrane region" description="Helical" evidence="9">
    <location>
        <begin position="354"/>
        <end position="377"/>
    </location>
</feature>
<dbReference type="PANTHER" id="PTHR19229">
    <property type="entry name" value="ATP-BINDING CASSETTE TRANSPORTER SUBFAMILY A ABCA"/>
    <property type="match status" value="1"/>
</dbReference>
<dbReference type="GO" id="GO:0005319">
    <property type="term" value="F:lipid transporter activity"/>
    <property type="evidence" value="ECO:0007669"/>
    <property type="project" value="TreeGrafter"/>
</dbReference>
<dbReference type="Pfam" id="PF23321">
    <property type="entry name" value="R1_ABCA1"/>
    <property type="match status" value="1"/>
</dbReference>
<evidence type="ECO:0000256" key="1">
    <source>
        <dbReference type="ARBA" id="ARBA00004141"/>
    </source>
</evidence>
<dbReference type="InterPro" id="IPR003593">
    <property type="entry name" value="AAA+_ATPase"/>
</dbReference>
<feature type="transmembrane region" description="Helical" evidence="9">
    <location>
        <begin position="1081"/>
        <end position="1101"/>
    </location>
</feature>
<feature type="transmembrane region" description="Helical" evidence="9">
    <location>
        <begin position="896"/>
        <end position="917"/>
    </location>
</feature>
<dbReference type="InterPro" id="IPR056264">
    <property type="entry name" value="R2_ABCA1-4-like"/>
</dbReference>
<keyword evidence="6" id="KW-0067">ATP-binding</keyword>
<gene>
    <name evidence="11" type="ORF">NP493_556g00002</name>
</gene>
<name>A0AAD9KVM4_RIDPI</name>
<keyword evidence="3" id="KW-0813">Transport</keyword>
<dbReference type="Pfam" id="PF00005">
    <property type="entry name" value="ABC_tran"/>
    <property type="match status" value="2"/>
</dbReference>
<dbReference type="EMBL" id="JAODUO010000556">
    <property type="protein sequence ID" value="KAK2178175.1"/>
    <property type="molecule type" value="Genomic_DNA"/>
</dbReference>
<evidence type="ECO:0000256" key="4">
    <source>
        <dbReference type="ARBA" id="ARBA00022692"/>
    </source>
</evidence>
<dbReference type="PROSITE" id="PS00211">
    <property type="entry name" value="ABC_TRANSPORTER_1"/>
    <property type="match status" value="1"/>
</dbReference>
<feature type="transmembrane region" description="Helical" evidence="9">
    <location>
        <begin position="1131"/>
        <end position="1150"/>
    </location>
</feature>
<feature type="transmembrane region" description="Helical" evidence="9">
    <location>
        <begin position="1162"/>
        <end position="1184"/>
    </location>
</feature>
<evidence type="ECO:0000313" key="12">
    <source>
        <dbReference type="Proteomes" id="UP001209878"/>
    </source>
</evidence>
<dbReference type="PROSITE" id="PS50893">
    <property type="entry name" value="ABC_TRANSPORTER_2"/>
    <property type="match status" value="2"/>
</dbReference>
<dbReference type="CDD" id="cd03263">
    <property type="entry name" value="ABC_subfamily_A"/>
    <property type="match status" value="2"/>
</dbReference>
<evidence type="ECO:0000256" key="3">
    <source>
        <dbReference type="ARBA" id="ARBA00022448"/>
    </source>
</evidence>
<feature type="transmembrane region" description="Helical" evidence="9">
    <location>
        <begin position="1190"/>
        <end position="1213"/>
    </location>
</feature>
<comment type="subcellular location">
    <subcellularLocation>
        <location evidence="1">Membrane</location>
        <topology evidence="1">Multi-pass membrane protein</topology>
    </subcellularLocation>
</comment>
<dbReference type="InterPro" id="IPR017871">
    <property type="entry name" value="ABC_transporter-like_CS"/>
</dbReference>
<evidence type="ECO:0000256" key="6">
    <source>
        <dbReference type="ARBA" id="ARBA00022840"/>
    </source>
</evidence>
<dbReference type="Gene3D" id="3.40.50.300">
    <property type="entry name" value="P-loop containing nucleotide triphosphate hydrolases"/>
    <property type="match status" value="2"/>
</dbReference>
<dbReference type="SMART" id="SM00382">
    <property type="entry name" value="AAA"/>
    <property type="match status" value="1"/>
</dbReference>
<feature type="transmembrane region" description="Helical" evidence="9">
    <location>
        <begin position="273"/>
        <end position="293"/>
    </location>
</feature>
<protein>
    <recommendedName>
        <fullName evidence="10">ABC transporter domain-containing protein</fullName>
    </recommendedName>
</protein>
<evidence type="ECO:0000313" key="11">
    <source>
        <dbReference type="EMBL" id="KAK2178175.1"/>
    </source>
</evidence>
<feature type="transmembrane region" description="Helical" evidence="9">
    <location>
        <begin position="23"/>
        <end position="42"/>
    </location>
</feature>
<feature type="transmembrane region" description="Helical" evidence="9">
    <location>
        <begin position="1298"/>
        <end position="1319"/>
    </location>
</feature>
<feature type="domain" description="ABC transporter" evidence="10">
    <location>
        <begin position="511"/>
        <end position="757"/>
    </location>
</feature>
<proteinExistence type="inferred from homology"/>
<feature type="domain" description="ABC transporter" evidence="10">
    <location>
        <begin position="1375"/>
        <end position="1605"/>
    </location>
</feature>
<keyword evidence="7 9" id="KW-1133">Transmembrane helix</keyword>
<dbReference type="GO" id="GO:0005524">
    <property type="term" value="F:ATP binding"/>
    <property type="evidence" value="ECO:0007669"/>
    <property type="project" value="UniProtKB-KW"/>
</dbReference>
<accession>A0AAD9KVM4</accession>
<dbReference type="InterPro" id="IPR013525">
    <property type="entry name" value="ABC2_TM"/>
</dbReference>
<keyword evidence="8 9" id="KW-0472">Membrane</keyword>
<dbReference type="FunFam" id="3.40.50.300:FF:000335">
    <property type="entry name" value="ATP binding cassette subfamily A member 5"/>
    <property type="match status" value="1"/>
</dbReference>
<dbReference type="GO" id="GO:0016887">
    <property type="term" value="F:ATP hydrolysis activity"/>
    <property type="evidence" value="ECO:0007669"/>
    <property type="project" value="InterPro"/>
</dbReference>
<dbReference type="Proteomes" id="UP001209878">
    <property type="component" value="Unassembled WGS sequence"/>
</dbReference>
<dbReference type="InterPro" id="IPR003439">
    <property type="entry name" value="ABC_transporter-like_ATP-bd"/>
</dbReference>
<feature type="transmembrane region" description="Helical" evidence="9">
    <location>
        <begin position="313"/>
        <end position="342"/>
    </location>
</feature>
<dbReference type="Pfam" id="PF12698">
    <property type="entry name" value="ABC2_membrane_3"/>
    <property type="match status" value="2"/>
</dbReference>
<evidence type="ECO:0000256" key="7">
    <source>
        <dbReference type="ARBA" id="ARBA00022989"/>
    </source>
</evidence>
<dbReference type="FunFam" id="3.40.50.300:FF:000327">
    <property type="entry name" value="ATP-binding cassette sub-family A member 3"/>
    <property type="match status" value="1"/>
</dbReference>
<keyword evidence="12" id="KW-1185">Reference proteome</keyword>
<evidence type="ECO:0000256" key="2">
    <source>
        <dbReference type="ARBA" id="ARBA00008869"/>
    </source>
</evidence>
<reference evidence="11" key="1">
    <citation type="journal article" date="2023" name="Mol. Biol. Evol.">
        <title>Third-Generation Sequencing Reveals the Adaptive Role of the Epigenome in Three Deep-Sea Polychaetes.</title>
        <authorList>
            <person name="Perez M."/>
            <person name="Aroh O."/>
            <person name="Sun Y."/>
            <person name="Lan Y."/>
            <person name="Juniper S.K."/>
            <person name="Young C.R."/>
            <person name="Angers B."/>
            <person name="Qian P.Y."/>
        </authorList>
    </citation>
    <scope>NUCLEOTIDE SEQUENCE</scope>
    <source>
        <strain evidence="11">R07B-5</strain>
    </source>
</reference>
<comment type="caution">
    <text evidence="11">The sequence shown here is derived from an EMBL/GenBank/DDBJ whole genome shotgun (WGS) entry which is preliminary data.</text>
</comment>